<gene>
    <name evidence="3" type="ORF">EB241_00975</name>
</gene>
<comment type="caution">
    <text evidence="3">The sequence shown here is derived from an EMBL/GenBank/DDBJ whole genome shotgun (WGS) entry which is preliminary data.</text>
</comment>
<protein>
    <recommendedName>
        <fullName evidence="2">Dermonecrotic toxin N-terminal domain-containing protein</fullName>
    </recommendedName>
</protein>
<feature type="compositionally biased region" description="Basic and acidic residues" evidence="1">
    <location>
        <begin position="108"/>
        <end position="134"/>
    </location>
</feature>
<feature type="domain" description="Dermonecrotic toxin N-terminal" evidence="2">
    <location>
        <begin position="161"/>
        <end position="453"/>
    </location>
</feature>
<evidence type="ECO:0000259" key="2">
    <source>
        <dbReference type="Pfam" id="PF20178"/>
    </source>
</evidence>
<dbReference type="Pfam" id="PF20178">
    <property type="entry name" value="ToxA_N"/>
    <property type="match status" value="1"/>
</dbReference>
<reference evidence="3 4" key="1">
    <citation type="submission" date="2018-10" db="EMBL/GenBank/DDBJ databases">
        <title>Draft genome sequence for the type isolate of Erwinia psidii, agent causal of bacterial blight in guava (Psidium guajava) and wilt and die-back of Eucalyptus spp.</title>
        <authorList>
            <person name="Hermenegildo P.S."/>
            <person name="Santos S.A."/>
            <person name="Guimaraes L.M.S."/>
            <person name="Vidigal P.M.P."/>
            <person name="Pereira I.C."/>
            <person name="Badel J.L."/>
            <person name="Alfenas-Zerbini P."/>
            <person name="Ferreira M.A.S.V."/>
            <person name="Alfenas A.C."/>
        </authorList>
    </citation>
    <scope>NUCLEOTIDE SEQUENCE [LARGE SCALE GENOMIC DNA]</scope>
    <source>
        <strain evidence="3 4">IBSBF 435</strain>
    </source>
</reference>
<sequence length="1833" mass="202488">MKIHNNHFLPLPSYNEEVNKIERNIRNGKQDNQQFVSLENVNHSLSKKAPLLYKRANISNRYKRQADTESPPSGSTATENSAGFKSSAPSAGKAKVLSSLANNSSHIREIRAIDDTPSHANLRPDELGRADDKQIPTGAKPPSAGANPVYEKLAGLHYSDLITPASFASGTIQSWAKKKWHIDLDPDKTDVVTLQYQPRDPSNPAAGNNAVIQQKMTLTEAVLNNWRDSSADALRKLFDVSEFTPVPGSLHITDRLEDHYSAATGFRHEFGQEFSGIFRQSSPPAYTSATQINIPANELVNEIKATVPQIYSKIDNYWKSHKEDYRLLSKTSFLKASELQRAENSLTQEGYELVSLAAGLPRDKSAPLADEESIKAKNKPDGRVSVAPLKIYRYTSTDMLVIGDHKSDRKILYIPGNSSPFHEFSASEGKNLTTWLAEQVKDPAKRAVIASHFYKGDRPDGIFRSGVNTALEGLADYPEQHRLPYDRPGFTTEGVWQPDQYISTGTPIAGDIFSNIADSWQTRTQQEASDIPSNGAIAFREGLDYANDAGQYLWPVALAFPAADVAYGGIGLLNLGQGIADTANGNSAEQRAAGLNRAVFGLLNATPAIGTVKSALSKATEDVIAREAVSAIANEGLPRQAVADTASVIPTSLTQHSLPSYAVPNGEQLIQHVTPDSRGIYQINQGQNASRWFIRSTNNGGQSELYEIRSDFMQNSNYVNIIDPQTRKAVMLAHATSDGNWIRVPGPGGIRPPVGGALTPAGRSDSPQPGPSGLRRPANSEEEAGTSGATAAKRPTLTERAWQDPLNQVSVDTIKFSNVQRSNTTALHLAVAHEAYKGNGTVNLAEAAKRLQDRYNSPETRQSVIKEMQTYISDRRNNPLAPVDFRTIPNLNIQKDSLQFENIQELDSKLEHILGHSAPREGEASLLSFALFECDPKTYSKQARSRSPLKTILVQRDPVHQGEAASGKYYGYAPAKGSFQFNNYNEMKEWLNQEVSSTANAQVKVLRIYRDNPAPESQLTHNTSVNTVKLGVNKPSHPTSLLLAIEKESYKESNKVTDLSTAAEKIQSRYDSTTTRNELISELQGYVSRHNVNPLQPFDERSLPQLHANKSVESFGDTQELSEKLKHIFSNSEPQESKASLINISLFNCDEKTYRERAVRLNPVKSLAIQQDPVQPDKYHGYDPKSGSYRFENFGEMESWLNKQINSVESNTVKRLRVYSNQSAATVTDKENLVNTVSGLTVKRSENIAANSTALLLAIENEAYRTGNYSDLPSAAQRIQDRYNNNEERFALRQEMQEYLVKKRNNPIAPKEIRKLPNLTEAEKHQFFKDSEDLDTKLKSIFGSAPPEKGDAALLNLALFESDEKEYASRGVILSPKKVLAIQRDLSHPGEVLTSKYHAYDPDSGSYSFNNYTDMKSWVDKKITDAGSVNAKVLRVYHNTQTAVPFRMNTVSVKTMPELSASGPLLLAIEDAAYRGDSPQELAAVADQFQNQYDSALNKNNIKETVNSYYRSGSEIKSDRPSTSSSPDIVWGDKLPVANPLAPESRRNLSNLSLVPKLVSFSKTEELNDALESAFAGSEDTPAAQLVNLSLFTQMKIASVGINAEKYSYGIQRVESGSQNYLTDRYNVYSPQSGSYAFNNFTEMKNWLNDRVGYQQQHDAPAAAMRIYHKPVYGPDNWDPSAIQYKSVTIKTPFGDANIDLAEGTSRGISGSVGVMSGPHIPDGYVTGYSSRARKGLSITDERTMHPLVHDLYASVPPEARSAYHSNCVEADILSKIAWDNAVNDIDELKALVQDAKMTVYNSKGHYLPPCQSCKYVENLLGYSTEKMEATFV</sequence>
<dbReference type="Proteomes" id="UP000279457">
    <property type="component" value="Unassembled WGS sequence"/>
</dbReference>
<evidence type="ECO:0000313" key="4">
    <source>
        <dbReference type="Proteomes" id="UP000279457"/>
    </source>
</evidence>
<feature type="region of interest" description="Disordered" evidence="1">
    <location>
        <begin position="744"/>
        <end position="804"/>
    </location>
</feature>
<dbReference type="RefSeq" id="WP_124231368.1">
    <property type="nucleotide sequence ID" value="NZ_RHHM01000001.1"/>
</dbReference>
<accession>A0A3N6S4S0</accession>
<evidence type="ECO:0000313" key="3">
    <source>
        <dbReference type="EMBL" id="RQM39917.1"/>
    </source>
</evidence>
<dbReference type="OrthoDB" id="6522604at2"/>
<evidence type="ECO:0000256" key="1">
    <source>
        <dbReference type="SAM" id="MobiDB-lite"/>
    </source>
</evidence>
<feature type="compositionally biased region" description="Polar residues" evidence="1">
    <location>
        <begin position="68"/>
        <end position="89"/>
    </location>
</feature>
<dbReference type="InterPro" id="IPR046673">
    <property type="entry name" value="ToxA_N"/>
</dbReference>
<keyword evidence="4" id="KW-1185">Reference proteome</keyword>
<organism evidence="3 4">
    <name type="scientific">Erwinia psidii</name>
    <dbReference type="NCBI Taxonomy" id="69224"/>
    <lineage>
        <taxon>Bacteria</taxon>
        <taxon>Pseudomonadati</taxon>
        <taxon>Pseudomonadota</taxon>
        <taxon>Gammaproteobacteria</taxon>
        <taxon>Enterobacterales</taxon>
        <taxon>Erwiniaceae</taxon>
        <taxon>Erwinia</taxon>
    </lineage>
</organism>
<proteinExistence type="predicted"/>
<dbReference type="EMBL" id="RHHM01000001">
    <property type="protein sequence ID" value="RQM39917.1"/>
    <property type="molecule type" value="Genomic_DNA"/>
</dbReference>
<feature type="region of interest" description="Disordered" evidence="1">
    <location>
        <begin position="60"/>
        <end position="89"/>
    </location>
</feature>
<feature type="region of interest" description="Disordered" evidence="1">
    <location>
        <begin position="108"/>
        <end position="146"/>
    </location>
</feature>
<name>A0A3N6S4S0_9GAMM</name>